<evidence type="ECO:0000313" key="1">
    <source>
        <dbReference type="EMBL" id="GBM56254.1"/>
    </source>
</evidence>
<protein>
    <submittedName>
        <fullName evidence="1">Uncharacterized protein</fullName>
    </submittedName>
</protein>
<dbReference type="InterPro" id="IPR052709">
    <property type="entry name" value="Transposase-MT_Hybrid"/>
</dbReference>
<dbReference type="EMBL" id="BGPR01100506">
    <property type="protein sequence ID" value="GBM56417.1"/>
    <property type="molecule type" value="Genomic_DNA"/>
</dbReference>
<accession>A0A4Y2GVY1</accession>
<dbReference type="InterPro" id="IPR036397">
    <property type="entry name" value="RNaseH_sf"/>
</dbReference>
<name>A0A4Y2GVY1_ARAVE</name>
<dbReference type="EMBL" id="BGPR01100455">
    <property type="protein sequence ID" value="GBM56254.1"/>
    <property type="molecule type" value="Genomic_DNA"/>
</dbReference>
<comment type="caution">
    <text evidence="1">The sequence shown here is derived from an EMBL/GenBank/DDBJ whole genome shotgun (WGS) entry which is preliminary data.</text>
</comment>
<dbReference type="PANTHER" id="PTHR46060">
    <property type="entry name" value="MARINER MOS1 TRANSPOSASE-LIKE PROTEIN"/>
    <property type="match status" value="1"/>
</dbReference>
<evidence type="ECO:0000313" key="3">
    <source>
        <dbReference type="Proteomes" id="UP000499080"/>
    </source>
</evidence>
<reference evidence="1 3" key="1">
    <citation type="journal article" date="2019" name="Sci. Rep.">
        <title>Orb-weaving spider Araneus ventricosus genome elucidates the spidroin gene catalogue.</title>
        <authorList>
            <person name="Kono N."/>
            <person name="Nakamura H."/>
            <person name="Ohtoshi R."/>
            <person name="Moran D.A.P."/>
            <person name="Shinohara A."/>
            <person name="Yoshida Y."/>
            <person name="Fujiwara M."/>
            <person name="Mori M."/>
            <person name="Tomita M."/>
            <person name="Arakawa K."/>
        </authorList>
    </citation>
    <scope>NUCLEOTIDE SEQUENCE [LARGE SCALE GENOMIC DNA]</scope>
</reference>
<organism evidence="1 3">
    <name type="scientific">Araneus ventricosus</name>
    <name type="common">Orbweaver spider</name>
    <name type="synonym">Epeira ventricosa</name>
    <dbReference type="NCBI Taxonomy" id="182803"/>
    <lineage>
        <taxon>Eukaryota</taxon>
        <taxon>Metazoa</taxon>
        <taxon>Ecdysozoa</taxon>
        <taxon>Arthropoda</taxon>
        <taxon>Chelicerata</taxon>
        <taxon>Arachnida</taxon>
        <taxon>Araneae</taxon>
        <taxon>Araneomorphae</taxon>
        <taxon>Entelegynae</taxon>
        <taxon>Araneoidea</taxon>
        <taxon>Araneidae</taxon>
        <taxon>Araneus</taxon>
    </lineage>
</organism>
<dbReference type="GO" id="GO:0003676">
    <property type="term" value="F:nucleic acid binding"/>
    <property type="evidence" value="ECO:0007669"/>
    <property type="project" value="InterPro"/>
</dbReference>
<dbReference type="PANTHER" id="PTHR46060:SF1">
    <property type="entry name" value="MARINER MOS1 TRANSPOSASE-LIKE PROTEIN"/>
    <property type="match status" value="1"/>
</dbReference>
<dbReference type="InterPro" id="IPR001888">
    <property type="entry name" value="Transposase_1"/>
</dbReference>
<sequence length="96" mass="10748">MGAQRAKEVLHSLPHLFIPRFLFRIITGDETRVHNFTPDTKSKSMTWKHPSSPVTKKFKVSPSAGKVVMTVFWDAKGVILIDFVTLETINAAPSPN</sequence>
<evidence type="ECO:0000313" key="2">
    <source>
        <dbReference type="EMBL" id="GBM56417.1"/>
    </source>
</evidence>
<dbReference type="AlphaFoldDB" id="A0A4Y2GVY1"/>
<proteinExistence type="predicted"/>
<keyword evidence="3" id="KW-1185">Reference proteome</keyword>
<gene>
    <name evidence="1" type="ORF">AVEN_195483_1</name>
    <name evidence="2" type="ORF">AVEN_238796_1</name>
</gene>
<dbReference type="Gene3D" id="3.30.420.10">
    <property type="entry name" value="Ribonuclease H-like superfamily/Ribonuclease H"/>
    <property type="match status" value="1"/>
</dbReference>
<dbReference type="Pfam" id="PF01359">
    <property type="entry name" value="Transposase_1"/>
    <property type="match status" value="1"/>
</dbReference>
<dbReference type="Proteomes" id="UP000499080">
    <property type="component" value="Unassembled WGS sequence"/>
</dbReference>
<dbReference type="OrthoDB" id="6433790at2759"/>